<accession>A0A2N5TVZ5</accession>
<dbReference type="AlphaFoldDB" id="A0A2N5TVZ5"/>
<feature type="region of interest" description="Disordered" evidence="1">
    <location>
        <begin position="174"/>
        <end position="236"/>
    </location>
</feature>
<evidence type="ECO:0000313" key="2">
    <source>
        <dbReference type="EMBL" id="PLW29671.1"/>
    </source>
</evidence>
<feature type="compositionally biased region" description="Low complexity" evidence="1">
    <location>
        <begin position="203"/>
        <end position="227"/>
    </location>
</feature>
<feature type="region of interest" description="Disordered" evidence="1">
    <location>
        <begin position="94"/>
        <end position="155"/>
    </location>
</feature>
<evidence type="ECO:0000256" key="1">
    <source>
        <dbReference type="SAM" id="MobiDB-lite"/>
    </source>
</evidence>
<proteinExistence type="predicted"/>
<name>A0A2N5TVZ5_9BASI</name>
<reference evidence="2 3" key="1">
    <citation type="submission" date="2017-11" db="EMBL/GenBank/DDBJ databases">
        <title>De novo assembly and phasing of dikaryotic genomes from two isolates of Puccinia coronata f. sp. avenae, the causal agent of oat crown rust.</title>
        <authorList>
            <person name="Miller M.E."/>
            <person name="Zhang Y."/>
            <person name="Omidvar V."/>
            <person name="Sperschneider J."/>
            <person name="Schwessinger B."/>
            <person name="Raley C."/>
            <person name="Palmer J.M."/>
            <person name="Garnica D."/>
            <person name="Upadhyaya N."/>
            <person name="Rathjen J."/>
            <person name="Taylor J.M."/>
            <person name="Park R.F."/>
            <person name="Dodds P.N."/>
            <person name="Hirsch C.D."/>
            <person name="Kianian S.F."/>
            <person name="Figueroa M."/>
        </authorList>
    </citation>
    <scope>NUCLEOTIDE SEQUENCE [LARGE SCALE GENOMIC DNA]</scope>
    <source>
        <strain evidence="2">12NC29</strain>
    </source>
</reference>
<sequence>KVRCSIASSKEQVQSSVRELLPILINRGPCSLGLGNRPAPASPLKFYPYKTFQSHLHSFILHAFVSEQQTTANMLFTSKVLVLIAAAAHVAASTSKPPSMNTMDNMDMAPTTPPAANATAGGKNSTTPSGSGPAFGGSTSMPPPGPGASVPGDMSSGQCMCTPAPAMASCPGAPSGMAPPSPGGSTSGPGGSYANPPAPNVQPTPAGGVVSPGGTTPPAGNTTTPEGETTDSSGIVLSNPSLLTGLLAAGAVAFAL</sequence>
<evidence type="ECO:0000313" key="3">
    <source>
        <dbReference type="Proteomes" id="UP000235388"/>
    </source>
</evidence>
<dbReference type="EMBL" id="PGCJ01000402">
    <property type="protein sequence ID" value="PLW29671.1"/>
    <property type="molecule type" value="Genomic_DNA"/>
</dbReference>
<dbReference type="STRING" id="200324.A0A2N5TVZ5"/>
<keyword evidence="3" id="KW-1185">Reference proteome</keyword>
<feature type="non-terminal residue" evidence="2">
    <location>
        <position position="1"/>
    </location>
</feature>
<gene>
    <name evidence="2" type="ORF">PCANC_21100</name>
</gene>
<protein>
    <submittedName>
        <fullName evidence="2">Uncharacterized protein</fullName>
    </submittedName>
</protein>
<organism evidence="2 3">
    <name type="scientific">Puccinia coronata f. sp. avenae</name>
    <dbReference type="NCBI Taxonomy" id="200324"/>
    <lineage>
        <taxon>Eukaryota</taxon>
        <taxon>Fungi</taxon>
        <taxon>Dikarya</taxon>
        <taxon>Basidiomycota</taxon>
        <taxon>Pucciniomycotina</taxon>
        <taxon>Pucciniomycetes</taxon>
        <taxon>Pucciniales</taxon>
        <taxon>Pucciniaceae</taxon>
        <taxon>Puccinia</taxon>
    </lineage>
</organism>
<comment type="caution">
    <text evidence="2">The sequence shown here is derived from an EMBL/GenBank/DDBJ whole genome shotgun (WGS) entry which is preliminary data.</text>
</comment>
<dbReference type="Proteomes" id="UP000235388">
    <property type="component" value="Unassembled WGS sequence"/>
</dbReference>
<feature type="compositionally biased region" description="Polar residues" evidence="1">
    <location>
        <begin position="94"/>
        <end position="104"/>
    </location>
</feature>